<dbReference type="OrthoDB" id="7488718at2759"/>
<dbReference type="Proteomes" id="UP000789524">
    <property type="component" value="Unassembled WGS sequence"/>
</dbReference>
<reference evidence="1" key="1">
    <citation type="submission" date="2021-09" db="EMBL/GenBank/DDBJ databases">
        <authorList>
            <person name="Martin H S."/>
        </authorList>
    </citation>
    <scope>NUCLEOTIDE SEQUENCE</scope>
</reference>
<dbReference type="EMBL" id="CAKASE010000011">
    <property type="protein sequence ID" value="CAG9557923.1"/>
    <property type="molecule type" value="Genomic_DNA"/>
</dbReference>
<keyword evidence="2" id="KW-1185">Reference proteome</keyword>
<evidence type="ECO:0000313" key="2">
    <source>
        <dbReference type="Proteomes" id="UP000789524"/>
    </source>
</evidence>
<protein>
    <submittedName>
        <fullName evidence="1">(African queen) hypothetical protein</fullName>
    </submittedName>
</protein>
<accession>A0A8J2MHD0</accession>
<organism evidence="1 2">
    <name type="scientific">Danaus chrysippus</name>
    <name type="common">African queen</name>
    <dbReference type="NCBI Taxonomy" id="151541"/>
    <lineage>
        <taxon>Eukaryota</taxon>
        <taxon>Metazoa</taxon>
        <taxon>Ecdysozoa</taxon>
        <taxon>Arthropoda</taxon>
        <taxon>Hexapoda</taxon>
        <taxon>Insecta</taxon>
        <taxon>Pterygota</taxon>
        <taxon>Neoptera</taxon>
        <taxon>Endopterygota</taxon>
        <taxon>Lepidoptera</taxon>
        <taxon>Glossata</taxon>
        <taxon>Ditrysia</taxon>
        <taxon>Papilionoidea</taxon>
        <taxon>Nymphalidae</taxon>
        <taxon>Danainae</taxon>
        <taxon>Danaini</taxon>
        <taxon>Danaina</taxon>
        <taxon>Danaus</taxon>
        <taxon>Anosia</taxon>
    </lineage>
</organism>
<dbReference type="AlphaFoldDB" id="A0A8J2MHD0"/>
<proteinExistence type="predicted"/>
<comment type="caution">
    <text evidence="1">The sequence shown here is derived from an EMBL/GenBank/DDBJ whole genome shotgun (WGS) entry which is preliminary data.</text>
</comment>
<gene>
    <name evidence="1" type="ORF">DCHRY22_LOCUS173</name>
</gene>
<sequence length="108" mass="11761">MRASRPVLQLYRVGSSDPYSLETFPVRSVRAGISSSSSSSITREASCTSDSCHSCYTINSAGGKTGDTCSTDTRRSPQLPLVTSKYSKRHCYIGCMAKLIDSFLNNYT</sequence>
<name>A0A8J2MHD0_9NEOP</name>
<evidence type="ECO:0000313" key="1">
    <source>
        <dbReference type="EMBL" id="CAG9557923.1"/>
    </source>
</evidence>